<feature type="chain" id="PRO_5023072823" description="Cytochrome c domain-containing protein" evidence="1">
    <location>
        <begin position="25"/>
        <end position="122"/>
    </location>
</feature>
<protein>
    <recommendedName>
        <fullName evidence="4">Cytochrome c domain-containing protein</fullName>
    </recommendedName>
</protein>
<proteinExistence type="predicted"/>
<dbReference type="EMBL" id="VORT01000001">
    <property type="protein sequence ID" value="TXD74981.1"/>
    <property type="molecule type" value="Genomic_DNA"/>
</dbReference>
<name>A0A5C6Z631_9FLAO</name>
<dbReference type="Proteomes" id="UP000321497">
    <property type="component" value="Unassembled WGS sequence"/>
</dbReference>
<dbReference type="PROSITE" id="PS51257">
    <property type="entry name" value="PROKAR_LIPOPROTEIN"/>
    <property type="match status" value="1"/>
</dbReference>
<dbReference type="AlphaFoldDB" id="A0A5C6Z631"/>
<reference evidence="2 3" key="1">
    <citation type="submission" date="2019-08" db="EMBL/GenBank/DDBJ databases">
        <title>Genome of Aequorivita antarctica SW49 (type strain).</title>
        <authorList>
            <person name="Bowman J.P."/>
        </authorList>
    </citation>
    <scope>NUCLEOTIDE SEQUENCE [LARGE SCALE GENOMIC DNA]</scope>
    <source>
        <strain evidence="2 3">SW49</strain>
    </source>
</reference>
<keyword evidence="1" id="KW-0732">Signal</keyword>
<comment type="caution">
    <text evidence="2">The sequence shown here is derived from an EMBL/GenBank/DDBJ whole genome shotgun (WGS) entry which is preliminary data.</text>
</comment>
<dbReference type="OrthoDB" id="9786191at2"/>
<feature type="signal peptide" evidence="1">
    <location>
        <begin position="1"/>
        <end position="24"/>
    </location>
</feature>
<evidence type="ECO:0000313" key="3">
    <source>
        <dbReference type="Proteomes" id="UP000321497"/>
    </source>
</evidence>
<accession>A0A5C6Z631</accession>
<evidence type="ECO:0000313" key="2">
    <source>
        <dbReference type="EMBL" id="TXD74981.1"/>
    </source>
</evidence>
<keyword evidence="3" id="KW-1185">Reference proteome</keyword>
<evidence type="ECO:0000256" key="1">
    <source>
        <dbReference type="SAM" id="SignalP"/>
    </source>
</evidence>
<organism evidence="2 3">
    <name type="scientific">Aequorivita antarctica</name>
    <dbReference type="NCBI Taxonomy" id="153266"/>
    <lineage>
        <taxon>Bacteria</taxon>
        <taxon>Pseudomonadati</taxon>
        <taxon>Bacteroidota</taxon>
        <taxon>Flavobacteriia</taxon>
        <taxon>Flavobacteriales</taxon>
        <taxon>Flavobacteriaceae</taxon>
        <taxon>Aequorivita</taxon>
    </lineage>
</organism>
<sequence length="122" mass="13526">MKRNLLQITLLCSIMLLMGCTATSEEDLVDTTPIPEIVTYSEDVKPIIDNNCIICHSNPPQNGAPMALANYENVKEAVQNRNLIGRISSDDPAFSMPFGGPRLPQNLIDIIIQWNEDGLIEE</sequence>
<evidence type="ECO:0008006" key="4">
    <source>
        <dbReference type="Google" id="ProtNLM"/>
    </source>
</evidence>
<dbReference type="RefSeq" id="WP_111843244.1">
    <property type="nucleotide sequence ID" value="NZ_UEGI01000001.1"/>
</dbReference>
<gene>
    <name evidence="2" type="ORF">ESU54_01970</name>
</gene>